<proteinExistence type="predicted"/>
<evidence type="ECO:0000313" key="1">
    <source>
        <dbReference type="EMBL" id="AVF28087.1"/>
    </source>
</evidence>
<dbReference type="AlphaFoldDB" id="A0A2L1UI32"/>
<gene>
    <name evidence="1" type="ORF">ERICIII_04002</name>
</gene>
<accession>A0A2L1UI32</accession>
<organism evidence="1 2">
    <name type="scientific">Paenibacillus larvae subsp. larvae</name>
    <dbReference type="NCBI Taxonomy" id="147375"/>
    <lineage>
        <taxon>Bacteria</taxon>
        <taxon>Bacillati</taxon>
        <taxon>Bacillota</taxon>
        <taxon>Bacilli</taxon>
        <taxon>Bacillales</taxon>
        <taxon>Paenibacillaceae</taxon>
        <taxon>Paenibacillus</taxon>
    </lineage>
</organism>
<evidence type="ECO:0000313" key="2">
    <source>
        <dbReference type="Proteomes" id="UP000239833"/>
    </source>
</evidence>
<dbReference type="Proteomes" id="UP000239833">
    <property type="component" value="Chromosome"/>
</dbReference>
<reference evidence="2" key="1">
    <citation type="submission" date="2017-02" db="EMBL/GenBank/DDBJ databases">
        <title>Delineation of Paenibacillus larvae strains originating from foulbrood outbreaks.</title>
        <authorList>
            <person name="Beims H."/>
            <person name="Bunk B."/>
            <person name="Sproeer C."/>
            <person name="Mohr K.I."/>
            <person name="Pradella S."/>
            <person name="Guenther G."/>
            <person name="Rohde M."/>
            <person name="von der Ohe W."/>
            <person name="Steinert M."/>
        </authorList>
    </citation>
    <scope>NUCLEOTIDE SEQUENCE [LARGE SCALE GENOMIC DNA]</scope>
    <source>
        <strain evidence="2">Eric_III</strain>
    </source>
</reference>
<dbReference type="RefSeq" id="WP_077996008.1">
    <property type="nucleotide sequence ID" value="NZ_CP019655.1"/>
</dbReference>
<dbReference type="STRING" id="147375.BXP28_01455"/>
<dbReference type="EMBL" id="CP019655">
    <property type="protein sequence ID" value="AVF28087.1"/>
    <property type="molecule type" value="Genomic_DNA"/>
</dbReference>
<protein>
    <submittedName>
        <fullName evidence="1">Uncharacterized protein</fullName>
    </submittedName>
</protein>
<sequence length="74" mass="8644">MEELLASRTRYRTLKIELLKLSKRIEGADPEDILFYQEICEKYASHLKAIETACYERIGASICNCQFHSEQQCN</sequence>
<dbReference type="GeneID" id="64220337"/>
<name>A0A2L1UI32_9BACL</name>